<feature type="binding site" description="axial binding residue" evidence="8">
    <location>
        <position position="441"/>
    </location>
    <ligand>
        <name>heme</name>
        <dbReference type="ChEBI" id="CHEBI:30413"/>
    </ligand>
    <ligandPart>
        <name>Fe</name>
        <dbReference type="ChEBI" id="CHEBI:18248"/>
    </ligandPart>
</feature>
<organism evidence="10 11">
    <name type="scientific">Aspergillus homomorphus (strain CBS 101889)</name>
    <dbReference type="NCBI Taxonomy" id="1450537"/>
    <lineage>
        <taxon>Eukaryota</taxon>
        <taxon>Fungi</taxon>
        <taxon>Dikarya</taxon>
        <taxon>Ascomycota</taxon>
        <taxon>Pezizomycotina</taxon>
        <taxon>Eurotiomycetes</taxon>
        <taxon>Eurotiomycetidae</taxon>
        <taxon>Eurotiales</taxon>
        <taxon>Aspergillaceae</taxon>
        <taxon>Aspergillus</taxon>
        <taxon>Aspergillus subgen. Circumdati</taxon>
    </lineage>
</organism>
<evidence type="ECO:0000256" key="9">
    <source>
        <dbReference type="RuleBase" id="RU000461"/>
    </source>
</evidence>
<evidence type="ECO:0000313" key="11">
    <source>
        <dbReference type="Proteomes" id="UP000248961"/>
    </source>
</evidence>
<keyword evidence="7 9" id="KW-0503">Monooxygenase</keyword>
<reference evidence="10 11" key="1">
    <citation type="submission" date="2018-02" db="EMBL/GenBank/DDBJ databases">
        <title>The genomes of Aspergillus section Nigri reveals drivers in fungal speciation.</title>
        <authorList>
            <consortium name="DOE Joint Genome Institute"/>
            <person name="Vesth T.C."/>
            <person name="Nybo J."/>
            <person name="Theobald S."/>
            <person name="Brandl J."/>
            <person name="Frisvad J.C."/>
            <person name="Nielsen K.F."/>
            <person name="Lyhne E.K."/>
            <person name="Kogle M.E."/>
            <person name="Kuo A."/>
            <person name="Riley R."/>
            <person name="Clum A."/>
            <person name="Nolan M."/>
            <person name="Lipzen A."/>
            <person name="Salamov A."/>
            <person name="Henrissat B."/>
            <person name="Wiebenga A."/>
            <person name="De vries R.P."/>
            <person name="Grigoriev I.V."/>
            <person name="Mortensen U.H."/>
            <person name="Andersen M.R."/>
            <person name="Baker S.E."/>
        </authorList>
    </citation>
    <scope>NUCLEOTIDE SEQUENCE [LARGE SCALE GENOMIC DNA]</scope>
    <source>
        <strain evidence="10 11">CBS 101889</strain>
    </source>
</reference>
<dbReference type="OrthoDB" id="3945418at2759"/>
<evidence type="ECO:0000256" key="5">
    <source>
        <dbReference type="ARBA" id="ARBA00023002"/>
    </source>
</evidence>
<dbReference type="AlphaFoldDB" id="A0A395I9D5"/>
<dbReference type="SUPFAM" id="SSF48264">
    <property type="entry name" value="Cytochrome P450"/>
    <property type="match status" value="1"/>
</dbReference>
<dbReference type="STRING" id="1450537.A0A395I9D5"/>
<name>A0A395I9D5_ASPHC</name>
<protein>
    <submittedName>
        <fullName evidence="10">Cytochrome protein</fullName>
    </submittedName>
</protein>
<dbReference type="PANTHER" id="PTHR24305">
    <property type="entry name" value="CYTOCHROME P450"/>
    <property type="match status" value="1"/>
</dbReference>
<dbReference type="EMBL" id="KZ824268">
    <property type="protein sequence ID" value="RAL16880.1"/>
    <property type="molecule type" value="Genomic_DNA"/>
</dbReference>
<dbReference type="InterPro" id="IPR017972">
    <property type="entry name" value="Cyt_P450_CS"/>
</dbReference>
<keyword evidence="6 8" id="KW-0408">Iron</keyword>
<comment type="similarity">
    <text evidence="2 9">Belongs to the cytochrome P450 family.</text>
</comment>
<dbReference type="VEuPathDB" id="FungiDB:BO97DRAFT_77973"/>
<proteinExistence type="inferred from homology"/>
<dbReference type="InterPro" id="IPR050121">
    <property type="entry name" value="Cytochrome_P450_monoxygenase"/>
</dbReference>
<dbReference type="PRINTS" id="PR00385">
    <property type="entry name" value="P450"/>
</dbReference>
<sequence length="502" mass="56541">MAALAVFGCSIALYLVLRSIYRVYFHPLSKIPGPKLAAITHGYEFYFNVIKGGLFIWEIERLHQVYGPIIRIGPGQVHIRDPDYYEEVYASRARKREKDPVTVARFALDGSVFSSITDEDHRSRRAPLDKFFSKQAISNVEYLIRESLDKLVRHLRTAHESHKVVHLDAGFAALTADVIHVYAFGFNPGNLDQDGFNANVRDGINALFQMGHIAYFFPFIQNLINALPLPVLRKLSAPAYALARQKKDIYECGAAALKSSLATQKSGNPTIFEAIAGPKMPEHLRTPERLMNEGFTLTVGGTETTARSLAIAMYHLIDRPEVLNKLREELKQVVPTPDSRPTWNELEKLPYMSGVVNETLRLSTGIASYSPRVAPTEALQYKGYTIPPGTPVGQTHYFILMDPNIFPDPHAFEPERWIRAAATGNRLDRYLVNFSKGSRICVGLNLAYAELYLVIATLVRRFEMELYDTPRSTIELKRDYGTPYPEEGHLKVQVLVTGLVTE</sequence>
<dbReference type="Gene3D" id="1.10.630.10">
    <property type="entry name" value="Cytochrome P450"/>
    <property type="match status" value="1"/>
</dbReference>
<evidence type="ECO:0000256" key="1">
    <source>
        <dbReference type="ARBA" id="ARBA00001971"/>
    </source>
</evidence>
<comment type="cofactor">
    <cofactor evidence="1 8">
        <name>heme</name>
        <dbReference type="ChEBI" id="CHEBI:30413"/>
    </cofactor>
</comment>
<evidence type="ECO:0000256" key="8">
    <source>
        <dbReference type="PIRSR" id="PIRSR602401-1"/>
    </source>
</evidence>
<dbReference type="PANTHER" id="PTHR24305:SF157">
    <property type="entry name" value="N-ACETYLTRYPTOPHAN 6-HYDROXYLASE IVOC-RELATED"/>
    <property type="match status" value="1"/>
</dbReference>
<dbReference type="Proteomes" id="UP000248961">
    <property type="component" value="Unassembled WGS sequence"/>
</dbReference>
<keyword evidence="5 9" id="KW-0560">Oxidoreductase</keyword>
<dbReference type="GeneID" id="37205348"/>
<evidence type="ECO:0000313" key="10">
    <source>
        <dbReference type="EMBL" id="RAL16880.1"/>
    </source>
</evidence>
<keyword evidence="4 8" id="KW-0479">Metal-binding</keyword>
<dbReference type="RefSeq" id="XP_025556034.1">
    <property type="nucleotide sequence ID" value="XM_025701059.1"/>
</dbReference>
<dbReference type="InterPro" id="IPR002401">
    <property type="entry name" value="Cyt_P450_E_grp-I"/>
</dbReference>
<dbReference type="GO" id="GO:0016705">
    <property type="term" value="F:oxidoreductase activity, acting on paired donors, with incorporation or reduction of molecular oxygen"/>
    <property type="evidence" value="ECO:0007669"/>
    <property type="project" value="InterPro"/>
</dbReference>
<evidence type="ECO:0000256" key="3">
    <source>
        <dbReference type="ARBA" id="ARBA00022617"/>
    </source>
</evidence>
<dbReference type="CDD" id="cd11062">
    <property type="entry name" value="CYP58-like"/>
    <property type="match status" value="1"/>
</dbReference>
<dbReference type="GO" id="GO:0020037">
    <property type="term" value="F:heme binding"/>
    <property type="evidence" value="ECO:0007669"/>
    <property type="project" value="InterPro"/>
</dbReference>
<gene>
    <name evidence="10" type="ORF">BO97DRAFT_77973</name>
</gene>
<dbReference type="GO" id="GO:0005506">
    <property type="term" value="F:iron ion binding"/>
    <property type="evidence" value="ECO:0007669"/>
    <property type="project" value="InterPro"/>
</dbReference>
<evidence type="ECO:0000256" key="2">
    <source>
        <dbReference type="ARBA" id="ARBA00010617"/>
    </source>
</evidence>
<keyword evidence="11" id="KW-1185">Reference proteome</keyword>
<evidence type="ECO:0000256" key="6">
    <source>
        <dbReference type="ARBA" id="ARBA00023004"/>
    </source>
</evidence>
<evidence type="ECO:0000256" key="7">
    <source>
        <dbReference type="ARBA" id="ARBA00023033"/>
    </source>
</evidence>
<evidence type="ECO:0000256" key="4">
    <source>
        <dbReference type="ARBA" id="ARBA00022723"/>
    </source>
</evidence>
<keyword evidence="3 8" id="KW-0349">Heme</keyword>
<accession>A0A395I9D5</accession>
<dbReference type="InterPro" id="IPR036396">
    <property type="entry name" value="Cyt_P450_sf"/>
</dbReference>
<dbReference type="GO" id="GO:0004497">
    <property type="term" value="F:monooxygenase activity"/>
    <property type="evidence" value="ECO:0007669"/>
    <property type="project" value="UniProtKB-KW"/>
</dbReference>
<dbReference type="PRINTS" id="PR00463">
    <property type="entry name" value="EP450I"/>
</dbReference>
<dbReference type="Pfam" id="PF00067">
    <property type="entry name" value="p450"/>
    <property type="match status" value="1"/>
</dbReference>
<dbReference type="InterPro" id="IPR001128">
    <property type="entry name" value="Cyt_P450"/>
</dbReference>
<dbReference type="PROSITE" id="PS00086">
    <property type="entry name" value="CYTOCHROME_P450"/>
    <property type="match status" value="1"/>
</dbReference>